<dbReference type="InterPro" id="IPR047288">
    <property type="entry name" value="Tudor_SGF29_rpt1"/>
</dbReference>
<feature type="domain" description="SGF29 C-terminal" evidence="3">
    <location>
        <begin position="173"/>
        <end position="377"/>
    </location>
</feature>
<feature type="coiled-coil region" evidence="1">
    <location>
        <begin position="24"/>
        <end position="62"/>
    </location>
</feature>
<accession>A0A667I939</accession>
<evidence type="ECO:0000256" key="2">
    <source>
        <dbReference type="SAM" id="MobiDB-lite"/>
    </source>
</evidence>
<evidence type="ECO:0000259" key="3">
    <source>
        <dbReference type="PROSITE" id="PS51518"/>
    </source>
</evidence>
<sequence>MSPDPCTWRRLPPSSPGTPYAMALVSADSRIAELLTELHQLIKQTQEERSRSEHNLVNIQKTHERMQTENKISPYYRTKLRGLYTTAKADAEAECNILRKALDKIAEIKSLLEERRIAAKIAGLYNDSEPPRKTMRRGVLMTLLQQSAMTLPLWIGKPGDKPPPLCGAIPASGDYVAKPGDKVAARVKAVDGDEQWILAEVVSYSHATNKYEVDDIDEEGKERHTLSRRRIIPLPQWKANPETDPEALFQKEQLVLALYPQTTCFYRALIHTPPQRVSSPHGRDRTGHDDWADPMGHGVTVHLPPLLTTSSSLSELGGSRALPCLLLTLPRSCPPALPPTAVPANPSPTFRVPAGPEWNVTHESPSLTSPAHFDRQP</sequence>
<keyword evidence="5" id="KW-1185">Reference proteome</keyword>
<reference evidence="4" key="1">
    <citation type="submission" date="2025-08" db="UniProtKB">
        <authorList>
            <consortium name="Ensembl"/>
        </authorList>
    </citation>
    <scope>IDENTIFICATION</scope>
</reference>
<keyword evidence="1" id="KW-0175">Coiled coil</keyword>
<dbReference type="PANTHER" id="PTHR21539:SF0">
    <property type="entry name" value="SAGA-ASSOCIATED FACTOR 29"/>
    <property type="match status" value="1"/>
</dbReference>
<feature type="region of interest" description="Disordered" evidence="2">
    <location>
        <begin position="344"/>
        <end position="377"/>
    </location>
</feature>
<dbReference type="Pfam" id="PF07039">
    <property type="entry name" value="SGF29_Tudor"/>
    <property type="match status" value="1"/>
</dbReference>
<evidence type="ECO:0000313" key="5">
    <source>
        <dbReference type="Proteomes" id="UP000472241"/>
    </source>
</evidence>
<dbReference type="CDD" id="cd20393">
    <property type="entry name" value="Tudor_SGF29_rpt1"/>
    <property type="match status" value="1"/>
</dbReference>
<gene>
    <name evidence="4" type="primary">SGF29</name>
</gene>
<dbReference type="Ensembl" id="ENSLCNT00005033189.1">
    <property type="protein sequence ID" value="ENSLCNP00005029730.1"/>
    <property type="gene ID" value="ENSLCNG00005019323.1"/>
</dbReference>
<reference evidence="4" key="2">
    <citation type="submission" date="2025-09" db="UniProtKB">
        <authorList>
            <consortium name="Ensembl"/>
        </authorList>
    </citation>
    <scope>IDENTIFICATION</scope>
</reference>
<dbReference type="InterPro" id="IPR037802">
    <property type="entry name" value="SGF29"/>
</dbReference>
<name>A0A667I939_LYNCA</name>
<dbReference type="Gene3D" id="2.30.30.140">
    <property type="match status" value="2"/>
</dbReference>
<evidence type="ECO:0000313" key="4">
    <source>
        <dbReference type="Ensembl" id="ENSLCNP00005029730.1"/>
    </source>
</evidence>
<dbReference type="PROSITE" id="PS51518">
    <property type="entry name" value="SGF29_C"/>
    <property type="match status" value="1"/>
</dbReference>
<dbReference type="InterPro" id="IPR010750">
    <property type="entry name" value="SGF29_tudor-like_dom"/>
</dbReference>
<dbReference type="GO" id="GO:0000124">
    <property type="term" value="C:SAGA complex"/>
    <property type="evidence" value="ECO:0007669"/>
    <property type="project" value="InterPro"/>
</dbReference>
<protein>
    <submittedName>
        <fullName evidence="4">SAGA complex associated factor 29</fullName>
    </submittedName>
</protein>
<dbReference type="Proteomes" id="UP000472241">
    <property type="component" value="Unplaced"/>
</dbReference>
<evidence type="ECO:0000256" key="1">
    <source>
        <dbReference type="SAM" id="Coils"/>
    </source>
</evidence>
<proteinExistence type="predicted"/>
<dbReference type="AlphaFoldDB" id="A0A667I939"/>
<dbReference type="PANTHER" id="PTHR21539">
    <property type="entry name" value="SAGA-ASSOCIATED FACTOR 29"/>
    <property type="match status" value="1"/>
</dbReference>
<dbReference type="FunFam" id="2.30.30.140:FF:000026">
    <property type="entry name" value="SAGA-associated factor 29 homolog"/>
    <property type="match status" value="1"/>
</dbReference>
<organism evidence="4 5">
    <name type="scientific">Lynx canadensis</name>
    <name type="common">Canada lynx</name>
    <name type="synonym">Felis canadensis</name>
    <dbReference type="NCBI Taxonomy" id="61383"/>
    <lineage>
        <taxon>Eukaryota</taxon>
        <taxon>Metazoa</taxon>
        <taxon>Chordata</taxon>
        <taxon>Craniata</taxon>
        <taxon>Vertebrata</taxon>
        <taxon>Euteleostomi</taxon>
        <taxon>Mammalia</taxon>
        <taxon>Eutheria</taxon>
        <taxon>Laurasiatheria</taxon>
        <taxon>Carnivora</taxon>
        <taxon>Feliformia</taxon>
        <taxon>Felidae</taxon>
        <taxon>Felinae</taxon>
        <taxon>Lynx</taxon>
    </lineage>
</organism>